<dbReference type="PROSITE" id="PS50222">
    <property type="entry name" value="EF_HAND_2"/>
    <property type="match status" value="2"/>
</dbReference>
<dbReference type="OMA" id="CVRYRDF"/>
<proteinExistence type="predicted"/>
<gene>
    <name evidence="2" type="ORF">CAPTEDRAFT_182794</name>
</gene>
<dbReference type="InterPro" id="IPR002048">
    <property type="entry name" value="EF_hand_dom"/>
</dbReference>
<dbReference type="STRING" id="283909.R7U5M2"/>
<dbReference type="SUPFAM" id="SSF47473">
    <property type="entry name" value="EF-hand"/>
    <property type="match status" value="4"/>
</dbReference>
<reference evidence="2 4" key="2">
    <citation type="journal article" date="2013" name="Nature">
        <title>Insights into bilaterian evolution from three spiralian genomes.</title>
        <authorList>
            <person name="Simakov O."/>
            <person name="Marletaz F."/>
            <person name="Cho S.J."/>
            <person name="Edsinger-Gonzales E."/>
            <person name="Havlak P."/>
            <person name="Hellsten U."/>
            <person name="Kuo D.H."/>
            <person name="Larsson T."/>
            <person name="Lv J."/>
            <person name="Arendt D."/>
            <person name="Savage R."/>
            <person name="Osoegawa K."/>
            <person name="de Jong P."/>
            <person name="Grimwood J."/>
            <person name="Chapman J.A."/>
            <person name="Shapiro H."/>
            <person name="Aerts A."/>
            <person name="Otillar R.P."/>
            <person name="Terry A.Y."/>
            <person name="Boore J.L."/>
            <person name="Grigoriev I.V."/>
            <person name="Lindberg D.R."/>
            <person name="Seaver E.C."/>
            <person name="Weisblat D.A."/>
            <person name="Putnam N.H."/>
            <person name="Rokhsar D.S."/>
        </authorList>
    </citation>
    <scope>NUCLEOTIDE SEQUENCE</scope>
    <source>
        <strain evidence="2 4">I ESC-2004</strain>
    </source>
</reference>
<accession>R7U5M2</accession>
<dbReference type="Gene3D" id="1.10.238.10">
    <property type="entry name" value="EF-hand"/>
    <property type="match status" value="6"/>
</dbReference>
<feature type="domain" description="EF-hand" evidence="1">
    <location>
        <begin position="498"/>
        <end position="533"/>
    </location>
</feature>
<dbReference type="InterPro" id="IPR052603">
    <property type="entry name" value="EFCB6"/>
</dbReference>
<keyword evidence="4" id="KW-1185">Reference proteome</keyword>
<dbReference type="AlphaFoldDB" id="R7U5M2"/>
<dbReference type="EnsemblMetazoa" id="CapteT182794">
    <property type="protein sequence ID" value="CapteP182794"/>
    <property type="gene ID" value="CapteG182794"/>
</dbReference>
<name>R7U5M2_CAPTE</name>
<evidence type="ECO:0000313" key="4">
    <source>
        <dbReference type="Proteomes" id="UP000014760"/>
    </source>
</evidence>
<dbReference type="Proteomes" id="UP000014760">
    <property type="component" value="Unassembled WGS sequence"/>
</dbReference>
<dbReference type="PANTHER" id="PTHR20875">
    <property type="entry name" value="EF-HAND CALCIUM-BINDING DOMAIN-CONTAINING PROTEIN 6-RELATED"/>
    <property type="match status" value="1"/>
</dbReference>
<feature type="domain" description="EF-hand" evidence="1">
    <location>
        <begin position="636"/>
        <end position="663"/>
    </location>
</feature>
<dbReference type="SMART" id="SM00054">
    <property type="entry name" value="EFh"/>
    <property type="match status" value="3"/>
</dbReference>
<dbReference type="HOGENOM" id="CLU_013413_0_0_1"/>
<dbReference type="GO" id="GO:0005509">
    <property type="term" value="F:calcium ion binding"/>
    <property type="evidence" value="ECO:0007669"/>
    <property type="project" value="InterPro"/>
</dbReference>
<evidence type="ECO:0000313" key="2">
    <source>
        <dbReference type="EMBL" id="ELU01670.1"/>
    </source>
</evidence>
<organism evidence="2">
    <name type="scientific">Capitella teleta</name>
    <name type="common">Polychaete worm</name>
    <dbReference type="NCBI Taxonomy" id="283909"/>
    <lineage>
        <taxon>Eukaryota</taxon>
        <taxon>Metazoa</taxon>
        <taxon>Spiralia</taxon>
        <taxon>Lophotrochozoa</taxon>
        <taxon>Annelida</taxon>
        <taxon>Polychaeta</taxon>
        <taxon>Sedentaria</taxon>
        <taxon>Scolecida</taxon>
        <taxon>Capitellidae</taxon>
        <taxon>Capitella</taxon>
    </lineage>
</organism>
<evidence type="ECO:0000259" key="1">
    <source>
        <dbReference type="PROSITE" id="PS50222"/>
    </source>
</evidence>
<dbReference type="PANTHER" id="PTHR20875:SF0">
    <property type="entry name" value="GH12158P"/>
    <property type="match status" value="1"/>
</dbReference>
<dbReference type="EMBL" id="AMQN01009158">
    <property type="status" value="NOT_ANNOTATED_CDS"/>
    <property type="molecule type" value="Genomic_DNA"/>
</dbReference>
<dbReference type="OrthoDB" id="272072at2759"/>
<protein>
    <recommendedName>
        <fullName evidence="1">EF-hand domain-containing protein</fullName>
    </recommendedName>
</protein>
<dbReference type="InterPro" id="IPR011992">
    <property type="entry name" value="EF-hand-dom_pair"/>
</dbReference>
<evidence type="ECO:0000313" key="3">
    <source>
        <dbReference type="EnsemblMetazoa" id="CapteP182794"/>
    </source>
</evidence>
<dbReference type="EMBL" id="KB304804">
    <property type="protein sequence ID" value="ELU01670.1"/>
    <property type="molecule type" value="Genomic_DNA"/>
</dbReference>
<sequence>MGVSDASNIEAQIRTLVLTRRIRPSEFFIDFDRLRSGFVTELQFFRVLWENLGLKLSPEQQQAIIAKYDTKSNGNINYRVFCEIINQPFQANDLGIDPRNQEAQAKEFLGTERSVQPLGQDEEATLDALLRNLQKYYTYRGINLRNCCEDFDRHHIGVIEESQFYRSFPRPPEVTVEDLDLLVKKYRHPERHGLVVYLNLHHDLTEIGKQAVRDEMNARLGQMNITDLLPPAENADVNLQQILDKIRVAVFKNRVRTTEFFKDYDRHKCGMITENQFQCGLALAIGKEAQLSRSEIQVVGEFYKQPNGMVNFKEFCDMLENAFNIPDLDKKPTQVVVRPPVGALGRNLVTLSDEEEARAMEVLCVMADQVRKRRLMMYQYFKDFDRSRAYSRVITQTQFGRILHFLSLNIAPEDFKLLCRKFRDAETGDVNYPAFVQTVDRDFVNYTQSQTLEESRMTPPPSAKTREITDHTISAPNIQQEEITYEDLMARIRHHVLTNRLRVIEFFQDYDTLRSGSISKPQFQRGLSVLGLSALGQHRLTDAQLRVLCSYYQSPVAEDKVLWTKFMQDIESVFTQPKDLEKMPSHKVPPQEIFRVPKPGTMDWRFASEDHKALHDQVMQRLQDKANQRRILTKPFFEDFDKHNNGYVTTKQFRQCLTMLDLKCTEPEMEALEARFCNDTGFNYIAFLGELQPTEKPKLMYLERQKEVREVNQRTKNPEVDPSRDLEVILLKIKNRVFKERIRIYEWMKDYDKLHTGRMLKINFRRALDLCKFELKESELAILEDIFQSPVDPDYVEYLQFCEAIENIFTKNHMEKTPLEDVQVFSVADEWTQNRLSEEMEAQTLDALQRIADQVRKNRVQLYPPFEDYDRVKNGTVSRQQFRRVLKVLSLDSLVPGENDWNGLWARFQVKIGGKNDVDYNSFAKTVYGMAGFGPNP</sequence>
<reference evidence="4" key="1">
    <citation type="submission" date="2012-12" db="EMBL/GenBank/DDBJ databases">
        <authorList>
            <person name="Hellsten U."/>
            <person name="Grimwood J."/>
            <person name="Chapman J.A."/>
            <person name="Shapiro H."/>
            <person name="Aerts A."/>
            <person name="Otillar R.P."/>
            <person name="Terry A.Y."/>
            <person name="Boore J.L."/>
            <person name="Simakov O."/>
            <person name="Marletaz F."/>
            <person name="Cho S.-J."/>
            <person name="Edsinger-Gonzales E."/>
            <person name="Havlak P."/>
            <person name="Kuo D.-H."/>
            <person name="Larsson T."/>
            <person name="Lv J."/>
            <person name="Arendt D."/>
            <person name="Savage R."/>
            <person name="Osoegawa K."/>
            <person name="de Jong P."/>
            <person name="Lindberg D.R."/>
            <person name="Seaver E.C."/>
            <person name="Weisblat D.A."/>
            <person name="Putnam N.H."/>
            <person name="Grigoriev I.V."/>
            <person name="Rokhsar D.S."/>
        </authorList>
    </citation>
    <scope>NUCLEOTIDE SEQUENCE</scope>
    <source>
        <strain evidence="4">I ESC-2004</strain>
    </source>
</reference>
<reference evidence="3" key="3">
    <citation type="submission" date="2015-06" db="UniProtKB">
        <authorList>
            <consortium name="EnsemblMetazoa"/>
        </authorList>
    </citation>
    <scope>IDENTIFICATION</scope>
</reference>